<dbReference type="Proteomes" id="UP000186336">
    <property type="component" value="Chromosome"/>
</dbReference>
<accession>A0A1P8MXU3</accession>
<dbReference type="Pfam" id="PF00583">
    <property type="entry name" value="Acetyltransf_1"/>
    <property type="match status" value="1"/>
</dbReference>
<feature type="domain" description="N-acetyltransferase" evidence="1">
    <location>
        <begin position="37"/>
        <end position="196"/>
    </location>
</feature>
<dbReference type="InterPro" id="IPR000182">
    <property type="entry name" value="GNAT_dom"/>
</dbReference>
<keyword evidence="3" id="KW-1185">Reference proteome</keyword>
<dbReference type="AlphaFoldDB" id="A0A1P8MXU3"/>
<dbReference type="GO" id="GO:0016747">
    <property type="term" value="F:acyltransferase activity, transferring groups other than amino-acyl groups"/>
    <property type="evidence" value="ECO:0007669"/>
    <property type="project" value="InterPro"/>
</dbReference>
<dbReference type="Gene3D" id="3.40.630.30">
    <property type="match status" value="1"/>
</dbReference>
<dbReference type="PROSITE" id="PS51186">
    <property type="entry name" value="GNAT"/>
    <property type="match status" value="1"/>
</dbReference>
<dbReference type="SUPFAM" id="SSF55729">
    <property type="entry name" value="Acyl-CoA N-acyltransferases (Nat)"/>
    <property type="match status" value="1"/>
</dbReference>
<dbReference type="OrthoDB" id="275336at2"/>
<dbReference type="RefSeq" id="WP_076629225.1">
    <property type="nucleotide sequence ID" value="NZ_CP019312.1"/>
</dbReference>
<keyword evidence="2" id="KW-0808">Transferase</keyword>
<dbReference type="STRING" id="299262.BWR18_14740"/>
<gene>
    <name evidence="2" type="ORF">BWR18_14740</name>
</gene>
<proteinExistence type="predicted"/>
<evidence type="ECO:0000313" key="3">
    <source>
        <dbReference type="Proteomes" id="UP000186336"/>
    </source>
</evidence>
<dbReference type="InterPro" id="IPR016181">
    <property type="entry name" value="Acyl_CoA_acyltransferase"/>
</dbReference>
<dbReference type="KEGG" id="tom:BWR18_14740"/>
<dbReference type="EMBL" id="CP019312">
    <property type="protein sequence ID" value="APX12802.1"/>
    <property type="molecule type" value="Genomic_DNA"/>
</dbReference>
<protein>
    <submittedName>
        <fullName evidence="2">GNAT family N-acetyltransferase</fullName>
    </submittedName>
</protein>
<evidence type="ECO:0000313" key="2">
    <source>
        <dbReference type="EMBL" id="APX12802.1"/>
    </source>
</evidence>
<sequence>MLTDGYHNIPPGKVAMVVTNLEMTTPQYRGAPCPDGVTLKPMTREVAPYLDLFRRVGGPWLWYGRTIMPEQELHDILVDPDTGLYTLEKDGRPEGLLELDFSVKGACELDYFGLTPALIGTGAGAYLMDRAIEFAFARDITRFHLHTCTIDSQQALGFYKRSGFTPTGLRIEIADDPRIAHGYPRDLAPHVPIIDP</sequence>
<name>A0A1P8MXU3_9RHOB</name>
<organism evidence="2 3">
    <name type="scientific">Tateyamaria omphalii</name>
    <dbReference type="NCBI Taxonomy" id="299262"/>
    <lineage>
        <taxon>Bacteria</taxon>
        <taxon>Pseudomonadati</taxon>
        <taxon>Pseudomonadota</taxon>
        <taxon>Alphaproteobacteria</taxon>
        <taxon>Rhodobacterales</taxon>
        <taxon>Roseobacteraceae</taxon>
        <taxon>Tateyamaria</taxon>
    </lineage>
</organism>
<reference evidence="2 3" key="1">
    <citation type="submission" date="2017-01" db="EMBL/GenBank/DDBJ databases">
        <title>Complete genome of Tateyamaria omphalii DOK1-4 isolated from seawater in Dokdo.</title>
        <authorList>
            <person name="Kim J.H."/>
            <person name="Chi W.-J."/>
        </authorList>
    </citation>
    <scope>NUCLEOTIDE SEQUENCE [LARGE SCALE GENOMIC DNA]</scope>
    <source>
        <strain evidence="2 3">DOK1-4</strain>
    </source>
</reference>
<dbReference type="CDD" id="cd04301">
    <property type="entry name" value="NAT_SF"/>
    <property type="match status" value="1"/>
</dbReference>
<evidence type="ECO:0000259" key="1">
    <source>
        <dbReference type="PROSITE" id="PS51186"/>
    </source>
</evidence>